<gene>
    <name evidence="1" type="ORF">HYPSUDRAFT_98158</name>
</gene>
<organism evidence="1 2">
    <name type="scientific">Hypholoma sublateritium (strain FD-334 SS-4)</name>
    <dbReference type="NCBI Taxonomy" id="945553"/>
    <lineage>
        <taxon>Eukaryota</taxon>
        <taxon>Fungi</taxon>
        <taxon>Dikarya</taxon>
        <taxon>Basidiomycota</taxon>
        <taxon>Agaricomycotina</taxon>
        <taxon>Agaricomycetes</taxon>
        <taxon>Agaricomycetidae</taxon>
        <taxon>Agaricales</taxon>
        <taxon>Agaricineae</taxon>
        <taxon>Strophariaceae</taxon>
        <taxon>Hypholoma</taxon>
    </lineage>
</organism>
<evidence type="ECO:0008006" key="3">
    <source>
        <dbReference type="Google" id="ProtNLM"/>
    </source>
</evidence>
<dbReference type="OrthoDB" id="2408877at2759"/>
<accession>A0A0D2NW91</accession>
<reference evidence="2" key="1">
    <citation type="submission" date="2014-04" db="EMBL/GenBank/DDBJ databases">
        <title>Evolutionary Origins and Diversification of the Mycorrhizal Mutualists.</title>
        <authorList>
            <consortium name="DOE Joint Genome Institute"/>
            <consortium name="Mycorrhizal Genomics Consortium"/>
            <person name="Kohler A."/>
            <person name="Kuo A."/>
            <person name="Nagy L.G."/>
            <person name="Floudas D."/>
            <person name="Copeland A."/>
            <person name="Barry K.W."/>
            <person name="Cichocki N."/>
            <person name="Veneault-Fourrey C."/>
            <person name="LaButti K."/>
            <person name="Lindquist E.A."/>
            <person name="Lipzen A."/>
            <person name="Lundell T."/>
            <person name="Morin E."/>
            <person name="Murat C."/>
            <person name="Riley R."/>
            <person name="Ohm R."/>
            <person name="Sun H."/>
            <person name="Tunlid A."/>
            <person name="Henrissat B."/>
            <person name="Grigoriev I.V."/>
            <person name="Hibbett D.S."/>
            <person name="Martin F."/>
        </authorList>
    </citation>
    <scope>NUCLEOTIDE SEQUENCE [LARGE SCALE GENOMIC DNA]</scope>
    <source>
        <strain evidence="2">FD-334 SS-4</strain>
    </source>
</reference>
<name>A0A0D2NW91_HYPSF</name>
<evidence type="ECO:0000313" key="1">
    <source>
        <dbReference type="EMBL" id="KJA12825.1"/>
    </source>
</evidence>
<feature type="non-terminal residue" evidence="1">
    <location>
        <position position="1"/>
    </location>
</feature>
<dbReference type="Proteomes" id="UP000054270">
    <property type="component" value="Unassembled WGS sequence"/>
</dbReference>
<keyword evidence="2" id="KW-1185">Reference proteome</keyword>
<feature type="non-terminal residue" evidence="1">
    <location>
        <position position="162"/>
    </location>
</feature>
<evidence type="ECO:0000313" key="2">
    <source>
        <dbReference type="Proteomes" id="UP000054270"/>
    </source>
</evidence>
<dbReference type="STRING" id="945553.A0A0D2NW91"/>
<proteinExistence type="predicted"/>
<dbReference type="OMA" id="MEDIIGA"/>
<sequence length="162" mass="18766">LNKFKHERPDYFREDLRVLPSTFDRLVSELSNHPVFQNDSPNGQMPIEDQLAITLYRFGHFGNAAGITKVARWSGYAKGTVLLATRRVLTAILSKNFMETAVALPNDEEKEAAKQWIEDHSCKAWRDGWCMVDGTLIPLFDRPFWYGESYFDRKCNYSLNIQ</sequence>
<dbReference type="AlphaFoldDB" id="A0A0D2NW91"/>
<protein>
    <recommendedName>
        <fullName evidence="3">DDE Tnp4 domain-containing protein</fullName>
    </recommendedName>
</protein>
<dbReference type="EMBL" id="KN817883">
    <property type="protein sequence ID" value="KJA12825.1"/>
    <property type="molecule type" value="Genomic_DNA"/>
</dbReference>